<dbReference type="RefSeq" id="XP_033392585.1">
    <property type="nucleotide sequence ID" value="XM_033542581.1"/>
</dbReference>
<gene>
    <name evidence="2" type="ORF">K452DRAFT_302375</name>
</gene>
<feature type="region of interest" description="Disordered" evidence="1">
    <location>
        <begin position="942"/>
        <end position="976"/>
    </location>
</feature>
<feature type="compositionally biased region" description="Polar residues" evidence="1">
    <location>
        <begin position="23"/>
        <end position="39"/>
    </location>
</feature>
<feature type="region of interest" description="Disordered" evidence="1">
    <location>
        <begin position="1"/>
        <end position="40"/>
    </location>
</feature>
<feature type="compositionally biased region" description="Low complexity" evidence="1">
    <location>
        <begin position="561"/>
        <end position="576"/>
    </location>
</feature>
<evidence type="ECO:0000256" key="1">
    <source>
        <dbReference type="SAM" id="MobiDB-lite"/>
    </source>
</evidence>
<feature type="region of interest" description="Disordered" evidence="1">
    <location>
        <begin position="988"/>
        <end position="1171"/>
    </location>
</feature>
<feature type="region of interest" description="Disordered" evidence="1">
    <location>
        <begin position="808"/>
        <end position="929"/>
    </location>
</feature>
<proteinExistence type="predicted"/>
<feature type="compositionally biased region" description="Basic and acidic residues" evidence="1">
    <location>
        <begin position="893"/>
        <end position="912"/>
    </location>
</feature>
<name>A0A6A6B1H3_9PEZI</name>
<protein>
    <submittedName>
        <fullName evidence="2">Uncharacterized protein</fullName>
    </submittedName>
</protein>
<feature type="compositionally biased region" description="Low complexity" evidence="1">
    <location>
        <begin position="679"/>
        <end position="693"/>
    </location>
</feature>
<feature type="compositionally biased region" description="Basic and acidic residues" evidence="1">
    <location>
        <begin position="445"/>
        <end position="455"/>
    </location>
</feature>
<dbReference type="OrthoDB" id="5151921at2759"/>
<feature type="compositionally biased region" description="Basic and acidic residues" evidence="1">
    <location>
        <begin position="626"/>
        <end position="640"/>
    </location>
</feature>
<feature type="compositionally biased region" description="Polar residues" evidence="1">
    <location>
        <begin position="730"/>
        <end position="740"/>
    </location>
</feature>
<feature type="compositionally biased region" description="Low complexity" evidence="1">
    <location>
        <begin position="1144"/>
        <end position="1158"/>
    </location>
</feature>
<feature type="compositionally biased region" description="Low complexity" evidence="1">
    <location>
        <begin position="352"/>
        <end position="365"/>
    </location>
</feature>
<feature type="compositionally biased region" description="Polar residues" evidence="1">
    <location>
        <begin position="463"/>
        <end position="486"/>
    </location>
</feature>
<feature type="compositionally biased region" description="Basic and acidic residues" evidence="1">
    <location>
        <begin position="663"/>
        <end position="677"/>
    </location>
</feature>
<feature type="compositionally biased region" description="Polar residues" evidence="1">
    <location>
        <begin position="613"/>
        <end position="623"/>
    </location>
</feature>
<keyword evidence="3" id="KW-1185">Reference proteome</keyword>
<feature type="region of interest" description="Disordered" evidence="1">
    <location>
        <begin position="69"/>
        <end position="793"/>
    </location>
</feature>
<feature type="compositionally biased region" description="Basic and acidic residues" evidence="1">
    <location>
        <begin position="707"/>
        <end position="719"/>
    </location>
</feature>
<feature type="compositionally biased region" description="Pro residues" evidence="1">
    <location>
        <begin position="1159"/>
        <end position="1168"/>
    </location>
</feature>
<dbReference type="GeneID" id="54300078"/>
<feature type="compositionally biased region" description="Polar residues" evidence="1">
    <location>
        <begin position="1026"/>
        <end position="1035"/>
    </location>
</feature>
<feature type="region of interest" description="Disordered" evidence="1">
    <location>
        <begin position="1221"/>
        <end position="1338"/>
    </location>
</feature>
<dbReference type="Proteomes" id="UP000799438">
    <property type="component" value="Unassembled WGS sequence"/>
</dbReference>
<feature type="compositionally biased region" description="Basic and acidic residues" evidence="1">
    <location>
        <begin position="287"/>
        <end position="309"/>
    </location>
</feature>
<feature type="compositionally biased region" description="Polar residues" evidence="1">
    <location>
        <begin position="528"/>
        <end position="554"/>
    </location>
</feature>
<evidence type="ECO:0000313" key="3">
    <source>
        <dbReference type="Proteomes" id="UP000799438"/>
    </source>
</evidence>
<feature type="compositionally biased region" description="Polar residues" evidence="1">
    <location>
        <begin position="399"/>
        <end position="411"/>
    </location>
</feature>
<feature type="compositionally biased region" description="Low complexity" evidence="1">
    <location>
        <begin position="590"/>
        <end position="600"/>
    </location>
</feature>
<dbReference type="EMBL" id="ML995510">
    <property type="protein sequence ID" value="KAF2136867.1"/>
    <property type="molecule type" value="Genomic_DNA"/>
</dbReference>
<feature type="compositionally biased region" description="Polar residues" evidence="1">
    <location>
        <begin position="641"/>
        <end position="659"/>
    </location>
</feature>
<feature type="compositionally biased region" description="Low complexity" evidence="1">
    <location>
        <begin position="224"/>
        <end position="237"/>
    </location>
</feature>
<feature type="compositionally biased region" description="Basic and acidic residues" evidence="1">
    <location>
        <begin position="318"/>
        <end position="327"/>
    </location>
</feature>
<feature type="compositionally biased region" description="Basic and acidic residues" evidence="1">
    <location>
        <begin position="990"/>
        <end position="1005"/>
    </location>
</feature>
<feature type="compositionally biased region" description="Low complexity" evidence="1">
    <location>
        <begin position="256"/>
        <end position="280"/>
    </location>
</feature>
<feature type="compositionally biased region" description="Polar residues" evidence="1">
    <location>
        <begin position="150"/>
        <end position="163"/>
    </location>
</feature>
<evidence type="ECO:0000313" key="2">
    <source>
        <dbReference type="EMBL" id="KAF2136867.1"/>
    </source>
</evidence>
<accession>A0A6A6B1H3</accession>
<organism evidence="2 3">
    <name type="scientific">Aplosporella prunicola CBS 121167</name>
    <dbReference type="NCBI Taxonomy" id="1176127"/>
    <lineage>
        <taxon>Eukaryota</taxon>
        <taxon>Fungi</taxon>
        <taxon>Dikarya</taxon>
        <taxon>Ascomycota</taxon>
        <taxon>Pezizomycotina</taxon>
        <taxon>Dothideomycetes</taxon>
        <taxon>Dothideomycetes incertae sedis</taxon>
        <taxon>Botryosphaeriales</taxon>
        <taxon>Aplosporellaceae</taxon>
        <taxon>Aplosporella</taxon>
    </lineage>
</organism>
<feature type="compositionally biased region" description="Basic and acidic residues" evidence="1">
    <location>
        <begin position="1014"/>
        <end position="1025"/>
    </location>
</feature>
<feature type="compositionally biased region" description="Polar residues" evidence="1">
    <location>
        <begin position="169"/>
        <end position="199"/>
    </location>
</feature>
<reference evidence="2" key="1">
    <citation type="journal article" date="2020" name="Stud. Mycol.">
        <title>101 Dothideomycetes genomes: a test case for predicting lifestyles and emergence of pathogens.</title>
        <authorList>
            <person name="Haridas S."/>
            <person name="Albert R."/>
            <person name="Binder M."/>
            <person name="Bloem J."/>
            <person name="Labutti K."/>
            <person name="Salamov A."/>
            <person name="Andreopoulos B."/>
            <person name="Baker S."/>
            <person name="Barry K."/>
            <person name="Bills G."/>
            <person name="Bluhm B."/>
            <person name="Cannon C."/>
            <person name="Castanera R."/>
            <person name="Culley D."/>
            <person name="Daum C."/>
            <person name="Ezra D."/>
            <person name="Gonzalez J."/>
            <person name="Henrissat B."/>
            <person name="Kuo A."/>
            <person name="Liang C."/>
            <person name="Lipzen A."/>
            <person name="Lutzoni F."/>
            <person name="Magnuson J."/>
            <person name="Mondo S."/>
            <person name="Nolan M."/>
            <person name="Ohm R."/>
            <person name="Pangilinan J."/>
            <person name="Park H.-J."/>
            <person name="Ramirez L."/>
            <person name="Alfaro M."/>
            <person name="Sun H."/>
            <person name="Tritt A."/>
            <person name="Yoshinaga Y."/>
            <person name="Zwiers L.-H."/>
            <person name="Turgeon B."/>
            <person name="Goodwin S."/>
            <person name="Spatafora J."/>
            <person name="Crous P."/>
            <person name="Grigoriev I."/>
        </authorList>
    </citation>
    <scope>NUCLEOTIDE SEQUENCE</scope>
    <source>
        <strain evidence="2">CBS 121167</strain>
    </source>
</reference>
<sequence>MAGQPYNFAPDRVTSPFDRRPQSPFTSGQPPSFKTNINRNKTRKWVEAKAYNYDGDDWGDYDEDDEYGVAAHASTAPQPPAAFRKRGLSIGKNGQPRSFTEPSVAPGEPSSARRNSFEQGDEKRAFSASNAMPQSPPRINTTVLGGDVQPSANTMTVSPSVYSPATPATGPSTHHQPPHDATSQSRQSSWNQSVASDSSLFMDPHQRRDFEQSFLPQPLQMRGASPAPTSAPDPAAAQHFPPRKSSLSSPTDQRRPSFPQSGSSFQQMSPSSAPTPASPSKIVRPADIYKRLEETRQRERESMDSDRPSLDGLTSPVEDQRGQERGRPLRTSPLETVAERKSEYLPEFSLNEPEPQAQTAQAPAPVASSEGSLPALLPPVRPVSNFDTDFLRSADTHDASQASSTQATNTPEILAQANRQLPEPEVGPTGDAQLQHQPSLGFRSAVRDAFYRPDDNSVPPTPISKTDSLGTGASEVTRSDTTSTAGISPIMSRVPSGARPGGKKGKEPDYSHPSIAEEPGSRPVSIGTIRQVNRKPSPSTYNPETVPRVSTPTGRRNLGTPSPSHSPARSPAIAPAQNLPEPEAADLGMASPADADPASPKNFLTREADLASPSRSSGRTSQDAGAELRHAQTSFLEHRQSLSLDTSAPTSPISASESPTKGRVRDIANRLNADSRRNSTQSVTSVKSSGSGSKLHRSRSTSPVKRLPNDARPKPERASTFRPQLPGTWESFNTSVSDPATPSEAKSELDLRTPARPASTKTGQGPLEETDITPTTSKRPLDHKDAVDPAANPMGALAAAGAAMGEALKSAVGAGEKSEPQSWENSAASSAENLPVEEEKKDRSVGDVYLRPLQLDRKASSIESDSSVPPSPPADEQQTPSVEEEIRMPLPLKSREPSVHSEGEFLSARRPDIVTQLSTEPASYDTESDRLRKEIVARLSTPSLASENAEGARALSLSAQAAGPEGRTASPNNRVSIAIPTEYGDYWARYGDDDSLDRMPTHDSTHSAAAAPEHTVRPTMPDRSKTSTGSESTGAHNPLVKRFSWEQDSAATTPSAGAAPRVTLPTTELPAASKSPPTNQSSQEPDRSGNRASIAQAIAEMPDGRPISADGLHIINPEPESDSDVAELEAPAAPAQPHQPPGDLSLAASLEPALSATQTPPPASPAPTTPQAKVPLFREILALKSCDERVAKYNETREQFANMETGLRNWISSTLEKKPEHSHLISLPTQPLPPLTSGGGGGLGGMRHKHNKSLTTGLRKGSGMQGQFLDSSAANSAGSPTGQQVTSPGAPANKMQSKGKDLLKGAGVLGGKGMKEARGFFSKGRSKWRGSGADSKVD</sequence>
<feature type="compositionally biased region" description="Polar residues" evidence="1">
    <location>
        <begin position="1268"/>
        <end position="1287"/>
    </location>
</feature>
<feature type="compositionally biased region" description="Low complexity" evidence="1">
    <location>
        <begin position="1049"/>
        <end position="1060"/>
    </location>
</feature>
<feature type="compositionally biased region" description="Basic and acidic residues" evidence="1">
    <location>
        <begin position="389"/>
        <end position="398"/>
    </location>
</feature>
<feature type="compositionally biased region" description="Polar residues" evidence="1">
    <location>
        <begin position="127"/>
        <end position="143"/>
    </location>
</feature>